<evidence type="ECO:0000313" key="1">
    <source>
        <dbReference type="EMBL" id="KAK1383983.1"/>
    </source>
</evidence>
<dbReference type="Proteomes" id="UP001237642">
    <property type="component" value="Unassembled WGS sequence"/>
</dbReference>
<accession>A0AAD8IGE9</accession>
<evidence type="ECO:0008006" key="3">
    <source>
        <dbReference type="Google" id="ProtNLM"/>
    </source>
</evidence>
<sequence>MDKNGSYGRCDGELYRHWSHDIKDHGLRFYVVPPERYVCKVCNMPGDLEEPCFKCPFEKCNYSIHKICCIKKPGSTTSHQFFDCKFTFHHNPAPNRGDVYCDACGVDISGYSYSCDCPDDCHDLHPTCAHIPIDRKRKTEKGTVLELIKKDDSKCLLCRKKYPVESCVRFTGWKWVARKRYRGFPFCFFGRKICYHLQCMKKIETLRL</sequence>
<dbReference type="PANTHER" id="PTHR46477:SF15">
    <property type="entry name" value="CYSTEINE_HISTIDINE-RICH C1 DOMAIN PROTEIN"/>
    <property type="match status" value="1"/>
</dbReference>
<keyword evidence="2" id="KW-1185">Reference proteome</keyword>
<evidence type="ECO:0000313" key="2">
    <source>
        <dbReference type="Proteomes" id="UP001237642"/>
    </source>
</evidence>
<name>A0AAD8IGE9_9APIA</name>
<reference evidence="1" key="2">
    <citation type="submission" date="2023-05" db="EMBL/GenBank/DDBJ databases">
        <authorList>
            <person name="Schelkunov M.I."/>
        </authorList>
    </citation>
    <scope>NUCLEOTIDE SEQUENCE</scope>
    <source>
        <strain evidence="1">Hsosn_3</strain>
        <tissue evidence="1">Leaf</tissue>
    </source>
</reference>
<dbReference type="EMBL" id="JAUIZM010000005">
    <property type="protein sequence ID" value="KAK1383983.1"/>
    <property type="molecule type" value="Genomic_DNA"/>
</dbReference>
<gene>
    <name evidence="1" type="ORF">POM88_021718</name>
</gene>
<comment type="caution">
    <text evidence="1">The sequence shown here is derived from an EMBL/GenBank/DDBJ whole genome shotgun (WGS) entry which is preliminary data.</text>
</comment>
<protein>
    <recommendedName>
        <fullName evidence="3">DC1 domain-containing protein</fullName>
    </recommendedName>
</protein>
<dbReference type="PANTHER" id="PTHR46477">
    <property type="entry name" value="CYSTEINE/HISTIDINE-RICH C1 DOMAIN FAMILY PROTEIN"/>
    <property type="match status" value="1"/>
</dbReference>
<dbReference type="SUPFAM" id="SSF57889">
    <property type="entry name" value="Cysteine-rich domain"/>
    <property type="match status" value="1"/>
</dbReference>
<dbReference type="AlphaFoldDB" id="A0AAD8IGE9"/>
<dbReference type="InterPro" id="IPR046349">
    <property type="entry name" value="C1-like_sf"/>
</dbReference>
<reference evidence="1" key="1">
    <citation type="submission" date="2023-02" db="EMBL/GenBank/DDBJ databases">
        <title>Genome of toxic invasive species Heracleum sosnowskyi carries increased number of genes despite the absence of recent whole-genome duplications.</title>
        <authorList>
            <person name="Schelkunov M."/>
            <person name="Shtratnikova V."/>
            <person name="Makarenko M."/>
            <person name="Klepikova A."/>
            <person name="Omelchenko D."/>
            <person name="Novikova G."/>
            <person name="Obukhova E."/>
            <person name="Bogdanov V."/>
            <person name="Penin A."/>
            <person name="Logacheva M."/>
        </authorList>
    </citation>
    <scope>NUCLEOTIDE SEQUENCE</scope>
    <source>
        <strain evidence="1">Hsosn_3</strain>
        <tissue evidence="1">Leaf</tissue>
    </source>
</reference>
<proteinExistence type="predicted"/>
<organism evidence="1 2">
    <name type="scientific">Heracleum sosnowskyi</name>
    <dbReference type="NCBI Taxonomy" id="360622"/>
    <lineage>
        <taxon>Eukaryota</taxon>
        <taxon>Viridiplantae</taxon>
        <taxon>Streptophyta</taxon>
        <taxon>Embryophyta</taxon>
        <taxon>Tracheophyta</taxon>
        <taxon>Spermatophyta</taxon>
        <taxon>Magnoliopsida</taxon>
        <taxon>eudicotyledons</taxon>
        <taxon>Gunneridae</taxon>
        <taxon>Pentapetalae</taxon>
        <taxon>asterids</taxon>
        <taxon>campanulids</taxon>
        <taxon>Apiales</taxon>
        <taxon>Apiaceae</taxon>
        <taxon>Apioideae</taxon>
        <taxon>apioid superclade</taxon>
        <taxon>Tordylieae</taxon>
        <taxon>Tordyliinae</taxon>
        <taxon>Heracleum</taxon>
    </lineage>
</organism>